<reference evidence="1 2" key="1">
    <citation type="submission" date="2023-08" db="EMBL/GenBank/DDBJ databases">
        <title>A Necator americanus chromosomal reference genome.</title>
        <authorList>
            <person name="Ilik V."/>
            <person name="Petrzelkova K.J."/>
            <person name="Pardy F."/>
            <person name="Fuh T."/>
            <person name="Niatou-Singa F.S."/>
            <person name="Gouil Q."/>
            <person name="Baker L."/>
            <person name="Ritchie M.E."/>
            <person name="Jex A.R."/>
            <person name="Gazzola D."/>
            <person name="Li H."/>
            <person name="Toshio Fujiwara R."/>
            <person name="Zhan B."/>
            <person name="Aroian R.V."/>
            <person name="Pafco B."/>
            <person name="Schwarz E.M."/>
        </authorList>
    </citation>
    <scope>NUCLEOTIDE SEQUENCE [LARGE SCALE GENOMIC DNA]</scope>
    <source>
        <strain evidence="1 2">Aroian</strain>
        <tissue evidence="1">Whole animal</tissue>
    </source>
</reference>
<evidence type="ECO:0000313" key="1">
    <source>
        <dbReference type="EMBL" id="KAK6758143.1"/>
    </source>
</evidence>
<organism evidence="1 2">
    <name type="scientific">Necator americanus</name>
    <name type="common">Human hookworm</name>
    <dbReference type="NCBI Taxonomy" id="51031"/>
    <lineage>
        <taxon>Eukaryota</taxon>
        <taxon>Metazoa</taxon>
        <taxon>Ecdysozoa</taxon>
        <taxon>Nematoda</taxon>
        <taxon>Chromadorea</taxon>
        <taxon>Rhabditida</taxon>
        <taxon>Rhabditina</taxon>
        <taxon>Rhabditomorpha</taxon>
        <taxon>Strongyloidea</taxon>
        <taxon>Ancylostomatidae</taxon>
        <taxon>Bunostominae</taxon>
        <taxon>Necator</taxon>
    </lineage>
</organism>
<proteinExistence type="predicted"/>
<dbReference type="Proteomes" id="UP001303046">
    <property type="component" value="Unassembled WGS sequence"/>
</dbReference>
<gene>
    <name evidence="1" type="primary">Necator_chrV.g20559</name>
    <name evidence="1" type="ORF">RB195_015766</name>
</gene>
<accession>A0ABR1E691</accession>
<comment type="caution">
    <text evidence="1">The sequence shown here is derived from an EMBL/GenBank/DDBJ whole genome shotgun (WGS) entry which is preliminary data.</text>
</comment>
<name>A0ABR1E691_NECAM</name>
<dbReference type="EMBL" id="JAVFWL010000005">
    <property type="protein sequence ID" value="KAK6758143.1"/>
    <property type="molecule type" value="Genomic_DNA"/>
</dbReference>
<keyword evidence="2" id="KW-1185">Reference proteome</keyword>
<protein>
    <submittedName>
        <fullName evidence="1">Uncharacterized protein</fullName>
    </submittedName>
</protein>
<evidence type="ECO:0000313" key="2">
    <source>
        <dbReference type="Proteomes" id="UP001303046"/>
    </source>
</evidence>
<sequence>MDSTLEPTPANDMAKVAIEISPYKKIILVREGSLWMPSPFVYNEAADDKKKESRDKIMKGEKHLDRTVVYSILQHYERCGSML</sequence>